<protein>
    <recommendedName>
        <fullName evidence="4">Methyltransferase</fullName>
    </recommendedName>
</protein>
<reference evidence="2" key="1">
    <citation type="submission" date="2023-03" db="EMBL/GenBank/DDBJ databases">
        <title>Emydomyces testavorans Genome Sequence.</title>
        <authorList>
            <person name="Hoyer L."/>
        </authorList>
    </citation>
    <scope>NUCLEOTIDE SEQUENCE</scope>
    <source>
        <strain evidence="2">16-2883</strain>
    </source>
</reference>
<keyword evidence="3" id="KW-1185">Reference proteome</keyword>
<sequence length="209" mass="23457">MGVQIENHLKENLSWMGIDPGKNGESKMLDYACGDGFLSHVLRPYFTKTVGVDLAEGMVDKYNRRAREAGIPESRMHAVLGDLTTPKISPSLTENKDLFDFDLIITSLVLHHIEDPQHAINRFVERLRPAGTLVVIDFDVAKEGEAWLMADAPTAHTIAHHGFDKATMENMFETAGCKDVEYVLHKEESKMPPHLGGKKQLFFARGRRT</sequence>
<gene>
    <name evidence="2" type="ORF">PRK78_002138</name>
</gene>
<dbReference type="Proteomes" id="UP001219355">
    <property type="component" value="Chromosome 1"/>
</dbReference>
<dbReference type="CDD" id="cd02440">
    <property type="entry name" value="AdoMet_MTases"/>
    <property type="match status" value="1"/>
</dbReference>
<organism evidence="2 3">
    <name type="scientific">Emydomyces testavorans</name>
    <dbReference type="NCBI Taxonomy" id="2070801"/>
    <lineage>
        <taxon>Eukaryota</taxon>
        <taxon>Fungi</taxon>
        <taxon>Dikarya</taxon>
        <taxon>Ascomycota</taxon>
        <taxon>Pezizomycotina</taxon>
        <taxon>Eurotiomycetes</taxon>
        <taxon>Eurotiomycetidae</taxon>
        <taxon>Onygenales</taxon>
        <taxon>Nannizziopsiaceae</taxon>
        <taxon>Emydomyces</taxon>
    </lineage>
</organism>
<dbReference type="InterPro" id="IPR029063">
    <property type="entry name" value="SAM-dependent_MTases_sf"/>
</dbReference>
<evidence type="ECO:0008006" key="4">
    <source>
        <dbReference type="Google" id="ProtNLM"/>
    </source>
</evidence>
<dbReference type="Gene3D" id="3.40.50.150">
    <property type="entry name" value="Vaccinia Virus protein VP39"/>
    <property type="match status" value="1"/>
</dbReference>
<evidence type="ECO:0000313" key="2">
    <source>
        <dbReference type="EMBL" id="WEW56690.1"/>
    </source>
</evidence>
<dbReference type="PANTHER" id="PTHR43861:SF3">
    <property type="entry name" value="PUTATIVE (AFU_ORTHOLOGUE AFUA_2G14390)-RELATED"/>
    <property type="match status" value="1"/>
</dbReference>
<name>A0AAF0DF51_9EURO</name>
<dbReference type="EMBL" id="CP120627">
    <property type="protein sequence ID" value="WEW56690.1"/>
    <property type="molecule type" value="Genomic_DNA"/>
</dbReference>
<dbReference type="SUPFAM" id="SSF53335">
    <property type="entry name" value="S-adenosyl-L-methionine-dependent methyltransferases"/>
    <property type="match status" value="1"/>
</dbReference>
<dbReference type="Pfam" id="PF13489">
    <property type="entry name" value="Methyltransf_23"/>
    <property type="match status" value="1"/>
</dbReference>
<keyword evidence="1" id="KW-0808">Transferase</keyword>
<evidence type="ECO:0000313" key="3">
    <source>
        <dbReference type="Proteomes" id="UP001219355"/>
    </source>
</evidence>
<dbReference type="AlphaFoldDB" id="A0AAF0DF51"/>
<proteinExistence type="predicted"/>
<dbReference type="GO" id="GO:0016740">
    <property type="term" value="F:transferase activity"/>
    <property type="evidence" value="ECO:0007669"/>
    <property type="project" value="UniProtKB-KW"/>
</dbReference>
<accession>A0AAF0DF51</accession>
<evidence type="ECO:0000256" key="1">
    <source>
        <dbReference type="ARBA" id="ARBA00022679"/>
    </source>
</evidence>
<dbReference type="PANTHER" id="PTHR43861">
    <property type="entry name" value="TRANS-ACONITATE 2-METHYLTRANSFERASE-RELATED"/>
    <property type="match status" value="1"/>
</dbReference>